<feature type="region of interest" description="Disordered" evidence="4">
    <location>
        <begin position="1"/>
        <end position="43"/>
    </location>
</feature>
<dbReference type="EMBL" id="CACRZD030000010">
    <property type="protein sequence ID" value="CAA6666699.1"/>
    <property type="molecule type" value="Genomic_DNA"/>
</dbReference>
<dbReference type="PANTHER" id="PTHR44566">
    <property type="entry name" value="TRANSDUCIN/WD40 REPEAT-LIKE SUPERFAMILY PROTEIN"/>
    <property type="match status" value="1"/>
</dbReference>
<name>A0A7I8J9E0_SPIIN</name>
<evidence type="ECO:0000256" key="4">
    <source>
        <dbReference type="SAM" id="MobiDB-lite"/>
    </source>
</evidence>
<evidence type="ECO:0000313" key="6">
    <source>
        <dbReference type="Proteomes" id="UP001189122"/>
    </source>
</evidence>
<dbReference type="Gene3D" id="2.130.10.10">
    <property type="entry name" value="YVTN repeat-like/Quinoprotein amine dehydrogenase"/>
    <property type="match status" value="1"/>
</dbReference>
<gene>
    <name evidence="5" type="ORF">SI7747_10013092</name>
</gene>
<feature type="repeat" description="WD" evidence="3">
    <location>
        <begin position="211"/>
        <end position="253"/>
    </location>
</feature>
<protein>
    <submittedName>
        <fullName evidence="5">Uncharacterized protein</fullName>
    </submittedName>
</protein>
<accession>A0A7I8J9E0</accession>
<dbReference type="Pfam" id="PF00400">
    <property type="entry name" value="WD40"/>
    <property type="match status" value="5"/>
</dbReference>
<evidence type="ECO:0000313" key="5">
    <source>
        <dbReference type="EMBL" id="CAA2627439.1"/>
    </source>
</evidence>
<dbReference type="InterPro" id="IPR015943">
    <property type="entry name" value="WD40/YVTN_repeat-like_dom_sf"/>
</dbReference>
<keyword evidence="2" id="KW-0677">Repeat</keyword>
<feature type="region of interest" description="Disordered" evidence="4">
    <location>
        <begin position="59"/>
        <end position="78"/>
    </location>
</feature>
<feature type="repeat" description="WD" evidence="3">
    <location>
        <begin position="125"/>
        <end position="167"/>
    </location>
</feature>
<dbReference type="Proteomes" id="UP001189122">
    <property type="component" value="Unassembled WGS sequence"/>
</dbReference>
<organism evidence="5">
    <name type="scientific">Spirodela intermedia</name>
    <name type="common">Intermediate duckweed</name>
    <dbReference type="NCBI Taxonomy" id="51605"/>
    <lineage>
        <taxon>Eukaryota</taxon>
        <taxon>Viridiplantae</taxon>
        <taxon>Streptophyta</taxon>
        <taxon>Embryophyta</taxon>
        <taxon>Tracheophyta</taxon>
        <taxon>Spermatophyta</taxon>
        <taxon>Magnoliopsida</taxon>
        <taxon>Liliopsida</taxon>
        <taxon>Araceae</taxon>
        <taxon>Lemnoideae</taxon>
        <taxon>Spirodela</taxon>
    </lineage>
</organism>
<keyword evidence="1 3" id="KW-0853">WD repeat</keyword>
<dbReference type="PROSITE" id="PS50082">
    <property type="entry name" value="WD_REPEATS_2"/>
    <property type="match status" value="2"/>
</dbReference>
<evidence type="ECO:0000256" key="3">
    <source>
        <dbReference type="PROSITE-ProRule" id="PRU00221"/>
    </source>
</evidence>
<dbReference type="PROSITE" id="PS50294">
    <property type="entry name" value="WD_REPEATS_REGION"/>
    <property type="match status" value="1"/>
</dbReference>
<reference evidence="5 6" key="1">
    <citation type="submission" date="2019-12" db="EMBL/GenBank/DDBJ databases">
        <authorList>
            <person name="Scholz U."/>
            <person name="Mascher M."/>
            <person name="Fiebig A."/>
        </authorList>
    </citation>
    <scope>NUCLEOTIDE SEQUENCE</scope>
</reference>
<dbReference type="EMBL" id="LR743597">
    <property type="protein sequence ID" value="CAA2627439.1"/>
    <property type="molecule type" value="Genomic_DNA"/>
</dbReference>
<dbReference type="PANTHER" id="PTHR44566:SF1">
    <property type="entry name" value="WD REPEAT-CONTAINING PROTEIN 25"/>
    <property type="match status" value="1"/>
</dbReference>
<dbReference type="InterPro" id="IPR036322">
    <property type="entry name" value="WD40_repeat_dom_sf"/>
</dbReference>
<dbReference type="SUPFAM" id="SSF50978">
    <property type="entry name" value="WD40 repeat-like"/>
    <property type="match status" value="1"/>
</dbReference>
<dbReference type="InterPro" id="IPR001680">
    <property type="entry name" value="WD40_rpt"/>
</dbReference>
<dbReference type="PROSITE" id="PS00678">
    <property type="entry name" value="WD_REPEATS_1"/>
    <property type="match status" value="1"/>
</dbReference>
<evidence type="ECO:0000256" key="1">
    <source>
        <dbReference type="ARBA" id="ARBA00022574"/>
    </source>
</evidence>
<dbReference type="SMART" id="SM00320">
    <property type="entry name" value="WD40"/>
    <property type="match status" value="5"/>
</dbReference>
<proteinExistence type="predicted"/>
<sequence length="439" mass="48306">MDLLRGAYGAPSDEEDDEGTTVGPAAKRVRSEGYPQQVLPPPAVRPRLRRGRYVSKRERARLAAEASSSSGVTELNTPVSTSVTTPVVRGISDLDIPHNALSILRHQVKDNVRHDKESRKPTVVLSGHKKAVNAVQWSRTHAHLLASAGMDQTVCVWNVWSQENQRARVLTYHAAAVKDVRWSPRGLSLLSCGYDCCSRMVDVDKGVEEQVFKEDQVVDVVKFHPDNPNLFLSGGLKGSLRLWDTRTGNVAQEYIKPLGPILDVEFSPDGRHFISSSDVSQSNASENSIIVWDVSRQIPLSNQVYVEAYTCPCVRYHPWESCFVAQSNGNYVAIFSGRAPFKLDRYRRFEGHWVSGFPVRCDFSADGDVLGSGSADGAVYLYSFRSSELLRKMDAFGDACVDVAFHPPLRASSPLADGTVGLLSSGVNNASEKYQHGGL</sequence>
<dbReference type="InterPro" id="IPR019775">
    <property type="entry name" value="WD40_repeat_CS"/>
</dbReference>
<keyword evidence="6" id="KW-1185">Reference proteome</keyword>
<dbReference type="InterPro" id="IPR053053">
    <property type="entry name" value="WD_repeat_protein"/>
</dbReference>
<evidence type="ECO:0000256" key="2">
    <source>
        <dbReference type="ARBA" id="ARBA00022737"/>
    </source>
</evidence>
<dbReference type="AlphaFoldDB" id="A0A7I8J9E0"/>